<feature type="non-terminal residue" evidence="1">
    <location>
        <position position="56"/>
    </location>
</feature>
<dbReference type="EMBL" id="JANPWB010000014">
    <property type="protein sequence ID" value="KAJ1100125.1"/>
    <property type="molecule type" value="Genomic_DNA"/>
</dbReference>
<dbReference type="AlphaFoldDB" id="A0AAV7M8M9"/>
<sequence>EEASSPHKSLSTAWLQVAELKGAAAVWLQSAILAFLCKAVKAEPCQRYQLGPEVTQ</sequence>
<organism evidence="1 2">
    <name type="scientific">Pleurodeles waltl</name>
    <name type="common">Iberian ribbed newt</name>
    <dbReference type="NCBI Taxonomy" id="8319"/>
    <lineage>
        <taxon>Eukaryota</taxon>
        <taxon>Metazoa</taxon>
        <taxon>Chordata</taxon>
        <taxon>Craniata</taxon>
        <taxon>Vertebrata</taxon>
        <taxon>Euteleostomi</taxon>
        <taxon>Amphibia</taxon>
        <taxon>Batrachia</taxon>
        <taxon>Caudata</taxon>
        <taxon>Salamandroidea</taxon>
        <taxon>Salamandridae</taxon>
        <taxon>Pleurodelinae</taxon>
        <taxon>Pleurodeles</taxon>
    </lineage>
</organism>
<name>A0AAV7M8M9_PLEWA</name>
<accession>A0AAV7M8M9</accession>
<evidence type="ECO:0000313" key="1">
    <source>
        <dbReference type="EMBL" id="KAJ1100125.1"/>
    </source>
</evidence>
<evidence type="ECO:0000313" key="2">
    <source>
        <dbReference type="Proteomes" id="UP001066276"/>
    </source>
</evidence>
<comment type="caution">
    <text evidence="1">The sequence shown here is derived from an EMBL/GenBank/DDBJ whole genome shotgun (WGS) entry which is preliminary data.</text>
</comment>
<reference evidence="1" key="1">
    <citation type="journal article" date="2022" name="bioRxiv">
        <title>Sequencing and chromosome-scale assembly of the giantPleurodeles waltlgenome.</title>
        <authorList>
            <person name="Brown T."/>
            <person name="Elewa A."/>
            <person name="Iarovenko S."/>
            <person name="Subramanian E."/>
            <person name="Araus A.J."/>
            <person name="Petzold A."/>
            <person name="Susuki M."/>
            <person name="Suzuki K.-i.T."/>
            <person name="Hayashi T."/>
            <person name="Toyoda A."/>
            <person name="Oliveira C."/>
            <person name="Osipova E."/>
            <person name="Leigh N.D."/>
            <person name="Simon A."/>
            <person name="Yun M.H."/>
        </authorList>
    </citation>
    <scope>NUCLEOTIDE SEQUENCE</scope>
    <source>
        <strain evidence="1">20211129_DDA</strain>
        <tissue evidence="1">Liver</tissue>
    </source>
</reference>
<protein>
    <submittedName>
        <fullName evidence="1">Uncharacterized protein</fullName>
    </submittedName>
</protein>
<dbReference type="Proteomes" id="UP001066276">
    <property type="component" value="Chromosome 10"/>
</dbReference>
<feature type="non-terminal residue" evidence="1">
    <location>
        <position position="1"/>
    </location>
</feature>
<keyword evidence="2" id="KW-1185">Reference proteome</keyword>
<gene>
    <name evidence="1" type="ORF">NDU88_005214</name>
</gene>
<proteinExistence type="predicted"/>